<evidence type="ECO:0000256" key="4">
    <source>
        <dbReference type="ARBA" id="ARBA00023157"/>
    </source>
</evidence>
<dbReference type="OrthoDB" id="9937817at2759"/>
<dbReference type="SUPFAM" id="SSF54403">
    <property type="entry name" value="Cystatin/monellin"/>
    <property type="match status" value="3"/>
</dbReference>
<feature type="compositionally biased region" description="Basic residues" evidence="6">
    <location>
        <begin position="402"/>
        <end position="415"/>
    </location>
</feature>
<dbReference type="Pfam" id="PF00031">
    <property type="entry name" value="Cystatin"/>
    <property type="match status" value="3"/>
</dbReference>
<dbReference type="GO" id="GO:0004869">
    <property type="term" value="F:cysteine-type endopeptidase inhibitor activity"/>
    <property type="evidence" value="ECO:0007669"/>
    <property type="project" value="UniProtKB-KW"/>
</dbReference>
<feature type="compositionally biased region" description="Basic and acidic residues" evidence="6">
    <location>
        <begin position="455"/>
        <end position="468"/>
    </location>
</feature>
<evidence type="ECO:0000256" key="1">
    <source>
        <dbReference type="ARBA" id="ARBA00022690"/>
    </source>
</evidence>
<dbReference type="InterPro" id="IPR000010">
    <property type="entry name" value="Cystatin_dom"/>
</dbReference>
<evidence type="ECO:0000256" key="6">
    <source>
        <dbReference type="SAM" id="MobiDB-lite"/>
    </source>
</evidence>
<feature type="domain" description="Cystatin kininogen-type" evidence="8">
    <location>
        <begin position="265"/>
        <end position="367"/>
    </location>
</feature>
<evidence type="ECO:0000256" key="7">
    <source>
        <dbReference type="SAM" id="SignalP"/>
    </source>
</evidence>
<dbReference type="Gene3D" id="3.10.450.10">
    <property type="match status" value="3"/>
</dbReference>
<dbReference type="GO" id="GO:0030195">
    <property type="term" value="P:negative regulation of blood coagulation"/>
    <property type="evidence" value="ECO:0007669"/>
    <property type="project" value="TreeGrafter"/>
</dbReference>
<feature type="compositionally biased region" description="Basic and acidic residues" evidence="6">
    <location>
        <begin position="587"/>
        <end position="599"/>
    </location>
</feature>
<keyword evidence="9" id="KW-1185">Reference proteome</keyword>
<dbReference type="InterPro" id="IPR027358">
    <property type="entry name" value="Kininogen-type_cystatin_dom"/>
</dbReference>
<evidence type="ECO:0000256" key="3">
    <source>
        <dbReference type="ARBA" id="ARBA00022729"/>
    </source>
</evidence>
<evidence type="ECO:0000256" key="5">
    <source>
        <dbReference type="ARBA" id="ARBA00023180"/>
    </source>
</evidence>
<proteinExistence type="predicted"/>
<gene>
    <name evidence="10" type="primary">LOC115478505</name>
</gene>
<feature type="region of interest" description="Disordered" evidence="6">
    <location>
        <begin position="402"/>
        <end position="513"/>
    </location>
</feature>
<evidence type="ECO:0000259" key="8">
    <source>
        <dbReference type="PROSITE" id="PS51647"/>
    </source>
</evidence>
<dbReference type="Proteomes" id="UP000515156">
    <property type="component" value="Chromosome 10"/>
</dbReference>
<dbReference type="PANTHER" id="PTHR13814">
    <property type="entry name" value="FETUIN"/>
    <property type="match status" value="1"/>
</dbReference>
<evidence type="ECO:0000256" key="2">
    <source>
        <dbReference type="ARBA" id="ARBA00022704"/>
    </source>
</evidence>
<keyword evidence="4" id="KW-1015">Disulfide bond</keyword>
<feature type="compositionally biased region" description="Polar residues" evidence="6">
    <location>
        <begin position="574"/>
        <end position="583"/>
    </location>
</feature>
<feature type="region of interest" description="Disordered" evidence="6">
    <location>
        <begin position="568"/>
        <end position="618"/>
    </location>
</feature>
<sequence>MRLLGVLLLCSQLFSNKADLLSTDEADCNDPIIFQAMDIALRTYNAKIQDGNQFALFQITDAKATVGNDTYTVIYRVYETTCEAQGGKAWQECDYKPDAEAQTGRCTAQVYINKAEKIEEVLHQDCRITQAESPVTTMEAPCLGCAQLIPANSMDLQEILKHAIQKFNSDSQHSSLFAIKEVINATRQVVNGWTYIINYSVQETNCSRTDYSELNPDCKHLENGDSDQCNTKVLVTPQNTIDDFKQKCDVTEGNFCRDCTVPVDITSEELHEPLRQVIKKINSESIETFLFDLAQVDEAKTQEDPGIKYQLRLQMKETNCSKEHYESLSEDCKLIQNGKEYICLARIHLTQEQEADSQVACFITSVELDASEDAVIARFVPGLSPFRMLGYENVVPVRWKPGRGHGHGPRHRPPRGHAYGHQDDCDHKGKKPKKDKKGKGKGKGKDKGKGKHDKKKCDSSEESNEHITMKPHTTILTTSVPEKPISTLPPIIEQPVVPSPTSKEPDVLTPTSEDPAVLTTTLHTVIILDEDNTDVIIPNLTEEPEGHVLDLPGAFSLDLPMAKPALCPGDPWMSTPSLNNPNIPTDPAEKKPIIEKNESVDPGPPAVPGTFSDADLLN</sequence>
<protein>
    <submittedName>
        <fullName evidence="10">T-kininogen 1-like isoform X2</fullName>
    </submittedName>
</protein>
<organism evidence="9 10">
    <name type="scientific">Microcaecilia unicolor</name>
    <dbReference type="NCBI Taxonomy" id="1415580"/>
    <lineage>
        <taxon>Eukaryota</taxon>
        <taxon>Metazoa</taxon>
        <taxon>Chordata</taxon>
        <taxon>Craniata</taxon>
        <taxon>Vertebrata</taxon>
        <taxon>Euteleostomi</taxon>
        <taxon>Amphibia</taxon>
        <taxon>Gymnophiona</taxon>
        <taxon>Siphonopidae</taxon>
        <taxon>Microcaecilia</taxon>
    </lineage>
</organism>
<feature type="compositionally biased region" description="Basic residues" evidence="6">
    <location>
        <begin position="428"/>
        <end position="454"/>
    </location>
</feature>
<dbReference type="SMART" id="SM00043">
    <property type="entry name" value="CY"/>
    <property type="match status" value="3"/>
</dbReference>
<dbReference type="PROSITE" id="PS51647">
    <property type="entry name" value="CYSTATIN_KININOGEN"/>
    <property type="match status" value="3"/>
</dbReference>
<feature type="domain" description="Cystatin kininogen-type" evidence="8">
    <location>
        <begin position="151"/>
        <end position="254"/>
    </location>
</feature>
<dbReference type="InterPro" id="IPR050735">
    <property type="entry name" value="Kininogen_Fetuin_HRG"/>
</dbReference>
<dbReference type="AlphaFoldDB" id="A0A6P7Z328"/>
<feature type="signal peptide" evidence="7">
    <location>
        <begin position="1"/>
        <end position="18"/>
    </location>
</feature>
<feature type="chain" id="PRO_5028371512" evidence="7">
    <location>
        <begin position="19"/>
        <end position="618"/>
    </location>
</feature>
<name>A0A6P7Z328_9AMPH</name>
<accession>A0A6P7Z328</accession>
<keyword evidence="2" id="KW-0789">Thiol protease inhibitor</keyword>
<evidence type="ECO:0000313" key="9">
    <source>
        <dbReference type="Proteomes" id="UP000515156"/>
    </source>
</evidence>
<keyword evidence="3 7" id="KW-0732">Signal</keyword>
<feature type="domain" description="Cystatin kininogen-type" evidence="8">
    <location>
        <begin position="28"/>
        <end position="132"/>
    </location>
</feature>
<reference evidence="10" key="1">
    <citation type="submission" date="2025-08" db="UniProtKB">
        <authorList>
            <consortium name="RefSeq"/>
        </authorList>
    </citation>
    <scope>IDENTIFICATION</scope>
</reference>
<dbReference type="RefSeq" id="XP_030071753.1">
    <property type="nucleotide sequence ID" value="XM_030215893.1"/>
</dbReference>
<dbReference type="CDD" id="cd00042">
    <property type="entry name" value="CY"/>
    <property type="match status" value="3"/>
</dbReference>
<dbReference type="GO" id="GO:0072562">
    <property type="term" value="C:blood microparticle"/>
    <property type="evidence" value="ECO:0007669"/>
    <property type="project" value="TreeGrafter"/>
</dbReference>
<evidence type="ECO:0000313" key="10">
    <source>
        <dbReference type="RefSeq" id="XP_030071753.1"/>
    </source>
</evidence>
<keyword evidence="5" id="KW-0325">Glycoprotein</keyword>
<dbReference type="GO" id="GO:0007204">
    <property type="term" value="P:positive regulation of cytosolic calcium ion concentration"/>
    <property type="evidence" value="ECO:0007669"/>
    <property type="project" value="TreeGrafter"/>
</dbReference>
<keyword evidence="1" id="KW-0646">Protease inhibitor</keyword>
<dbReference type="InterPro" id="IPR046350">
    <property type="entry name" value="Cystatin_sf"/>
</dbReference>
<dbReference type="GeneID" id="115478505"/>
<dbReference type="FunFam" id="3.10.450.10:FF:000002">
    <property type="entry name" value="Kininogen 1"/>
    <property type="match status" value="2"/>
</dbReference>
<dbReference type="PANTHER" id="PTHR13814:SF12">
    <property type="entry name" value="KININOGEN-1"/>
    <property type="match status" value="1"/>
</dbReference>